<accession>F5ITA3</accession>
<gene>
    <name evidence="1" type="ORF">HMPREF9455_00320</name>
</gene>
<organism evidence="1 2">
    <name type="scientific">Dysgonomonas gadei ATCC BAA-286</name>
    <dbReference type="NCBI Taxonomy" id="742766"/>
    <lineage>
        <taxon>Bacteria</taxon>
        <taxon>Pseudomonadati</taxon>
        <taxon>Bacteroidota</taxon>
        <taxon>Bacteroidia</taxon>
        <taxon>Bacteroidales</taxon>
        <taxon>Dysgonomonadaceae</taxon>
        <taxon>Dysgonomonas</taxon>
    </lineage>
</organism>
<dbReference type="HOGENOM" id="CLU_3152164_0_0_10"/>
<sequence>MVNECKNNKVKTLKKLSDVSDFNQTWLINENKIISCKLQITSFVASRR</sequence>
<dbReference type="STRING" id="742766.HMPREF9455_00320"/>
<protein>
    <submittedName>
        <fullName evidence="1">Uncharacterized protein</fullName>
    </submittedName>
</protein>
<keyword evidence="2" id="KW-1185">Reference proteome</keyword>
<evidence type="ECO:0000313" key="2">
    <source>
        <dbReference type="Proteomes" id="UP000004913"/>
    </source>
</evidence>
<name>F5ITA3_9BACT</name>
<proteinExistence type="predicted"/>
<dbReference type="Proteomes" id="UP000004913">
    <property type="component" value="Unassembled WGS sequence"/>
</dbReference>
<reference evidence="1 2" key="1">
    <citation type="submission" date="2011-04" db="EMBL/GenBank/DDBJ databases">
        <title>The Genome Sequence of Dysgonomonas gadei ATCC BAA-286.</title>
        <authorList>
            <consortium name="The Broad Institute Genome Sequencing Platform"/>
            <person name="Earl A."/>
            <person name="Ward D."/>
            <person name="Feldgarden M."/>
            <person name="Gevers D."/>
            <person name="Pudlo N."/>
            <person name="Martens E."/>
            <person name="Allen-Vercoe E."/>
            <person name="Young S.K."/>
            <person name="Zeng Q."/>
            <person name="Gargeya S."/>
            <person name="Fitzgerald M."/>
            <person name="Haas B."/>
            <person name="Abouelleil A."/>
            <person name="Alvarado L."/>
            <person name="Arachchi H.M."/>
            <person name="Berlin A."/>
            <person name="Brown A."/>
            <person name="Chapman S.B."/>
            <person name="Chen Z."/>
            <person name="Dunbar C."/>
            <person name="Freedman E."/>
            <person name="Gearin G."/>
            <person name="Gellesch M."/>
            <person name="Goldberg J."/>
            <person name="Griggs A."/>
            <person name="Gujja S."/>
            <person name="Heiman D."/>
            <person name="Howarth C."/>
            <person name="Larson L."/>
            <person name="Lui A."/>
            <person name="MacDonald P.J.P."/>
            <person name="Mehta T."/>
            <person name="Montmayeur A."/>
            <person name="Murphy C."/>
            <person name="Neiman D."/>
            <person name="Pearson M."/>
            <person name="Priest M."/>
            <person name="Roberts A."/>
            <person name="Saif S."/>
            <person name="Shea T."/>
            <person name="Shenoy N."/>
            <person name="Sisk P."/>
            <person name="Stolte C."/>
            <person name="Sykes S."/>
            <person name="Yandava C."/>
            <person name="Wortman J."/>
            <person name="Nusbaum C."/>
            <person name="Birren B."/>
        </authorList>
    </citation>
    <scope>NUCLEOTIDE SEQUENCE [LARGE SCALE GENOMIC DNA]</scope>
    <source>
        <strain evidence="1 2">ATCC BAA-286</strain>
    </source>
</reference>
<dbReference type="EMBL" id="ADLV01000006">
    <property type="protein sequence ID" value="EGJ99287.1"/>
    <property type="molecule type" value="Genomic_DNA"/>
</dbReference>
<evidence type="ECO:0000313" key="1">
    <source>
        <dbReference type="EMBL" id="EGJ99287.1"/>
    </source>
</evidence>
<dbReference type="AlphaFoldDB" id="F5ITA3"/>
<comment type="caution">
    <text evidence="1">The sequence shown here is derived from an EMBL/GenBank/DDBJ whole genome shotgun (WGS) entry which is preliminary data.</text>
</comment>